<comment type="caution">
    <text evidence="1">The sequence shown here is derived from an EMBL/GenBank/DDBJ whole genome shotgun (WGS) entry which is preliminary data.</text>
</comment>
<proteinExistence type="predicted"/>
<evidence type="ECO:0000313" key="2">
    <source>
        <dbReference type="Proteomes" id="UP000662618"/>
    </source>
</evidence>
<sequence>MSIFSLQDMNAIMEYEHQLHDHSGKVSHIQNCYAKVLNRRLFQYFGTDYLFHTAYYLEEGRKFHQIEFTDLPNQEETIRIKNYIHSGAQLIFFGKQQDTFTELMCKAHKQVFCLFKRSKVNLFHRDLALGETYFQQDILSKTAISSISRFFNEHTLNIQPLIDTYRLVAGTVPNCYIYFIRPFTHFKNYNGVFSIILKKQLNEAELTELGLIWTKILSDTVIIEVKIEAKNIEQNSIFDEHTHTWNNEITSISQHLDVINKRFITDIEKMDTHSIRYHIDFAVHKTDILRKIVSFNLFLMKTQGYADWDEVDRQNFSDSHDLLIKSNRMAVIPIQDVLKKALDTVALIFESHKETISHYQKKEIAINTLYKNIDKIENVLIEAIPIGVYIIFLDLLKNAVEHMDKDGGVRIELHSESTHYFLDIVNDGEMPKDMIEYIKTGQSNQNFKRKGGIRMIKRIIDCALFSTQKWGLDTRKNLSKKLTAICLTIPKMKE</sequence>
<dbReference type="EMBL" id="CAJIMS010000001">
    <property type="protein sequence ID" value="CAD7806934.1"/>
    <property type="molecule type" value="Genomic_DNA"/>
</dbReference>
<protein>
    <recommendedName>
        <fullName evidence="3">Histidine kinase/HSP90-like ATPase domain-containing protein</fullName>
    </recommendedName>
</protein>
<evidence type="ECO:0000313" key="1">
    <source>
        <dbReference type="EMBL" id="CAD7806934.1"/>
    </source>
</evidence>
<dbReference type="AlphaFoldDB" id="A0A9N8MNG3"/>
<dbReference type="Gene3D" id="3.30.565.10">
    <property type="entry name" value="Histidine kinase-like ATPase, C-terminal domain"/>
    <property type="match status" value="1"/>
</dbReference>
<accession>A0A9N8MNG3</accession>
<organism evidence="1 2">
    <name type="scientific">Chryseobacterium aquaeductus</name>
    <dbReference type="NCBI Taxonomy" id="2675056"/>
    <lineage>
        <taxon>Bacteria</taxon>
        <taxon>Pseudomonadati</taxon>
        <taxon>Bacteroidota</taxon>
        <taxon>Flavobacteriia</taxon>
        <taxon>Flavobacteriales</taxon>
        <taxon>Weeksellaceae</taxon>
        <taxon>Chryseobacterium group</taxon>
        <taxon>Chryseobacterium</taxon>
    </lineage>
</organism>
<name>A0A9N8MNG3_9FLAO</name>
<reference evidence="1" key="1">
    <citation type="submission" date="2020-12" db="EMBL/GenBank/DDBJ databases">
        <authorList>
            <person name="Rodrigo-Torres L."/>
            <person name="Arahal R. D."/>
            <person name="Lucena T."/>
        </authorList>
    </citation>
    <scope>NUCLEOTIDE SEQUENCE</scope>
    <source>
        <strain evidence="1">CECT 9390</strain>
    </source>
</reference>
<dbReference type="Proteomes" id="UP000662618">
    <property type="component" value="Unassembled WGS sequence"/>
</dbReference>
<gene>
    <name evidence="1" type="ORF">CHRY9390_01587</name>
</gene>
<dbReference type="InterPro" id="IPR036890">
    <property type="entry name" value="HATPase_C_sf"/>
</dbReference>
<dbReference type="RefSeq" id="WP_162087977.1">
    <property type="nucleotide sequence ID" value="NZ_CAJIMS010000001.1"/>
</dbReference>
<dbReference type="SUPFAM" id="SSF55874">
    <property type="entry name" value="ATPase domain of HSP90 chaperone/DNA topoisomerase II/histidine kinase"/>
    <property type="match status" value="1"/>
</dbReference>
<evidence type="ECO:0008006" key="3">
    <source>
        <dbReference type="Google" id="ProtNLM"/>
    </source>
</evidence>
<keyword evidence="2" id="KW-1185">Reference proteome</keyword>